<keyword evidence="1" id="KW-0812">Transmembrane</keyword>
<evidence type="ECO:0000313" key="3">
    <source>
        <dbReference type="Proteomes" id="UP000598633"/>
    </source>
</evidence>
<reference evidence="2 3" key="1">
    <citation type="submission" date="2020-08" db="EMBL/GenBank/DDBJ databases">
        <title>Acidobacteriota in marine sediments use diverse sulfur dissimilation pathways.</title>
        <authorList>
            <person name="Wasmund K."/>
        </authorList>
    </citation>
    <scope>NUCLEOTIDE SEQUENCE [LARGE SCALE GENOMIC DNA]</scope>
    <source>
        <strain evidence="2">MAG AM3-A</strain>
    </source>
</reference>
<keyword evidence="1" id="KW-1133">Transmembrane helix</keyword>
<evidence type="ECO:0000256" key="1">
    <source>
        <dbReference type="SAM" id="Phobius"/>
    </source>
</evidence>
<accession>A0A8J7C374</accession>
<dbReference type="Proteomes" id="UP000598633">
    <property type="component" value="Unassembled WGS sequence"/>
</dbReference>
<sequence length="93" mass="10352">MRYDDPNVAASAVVGIISAILLFVIIVVLQAYFYSAEKSELERKVWSQPYQALQQLDANQLELLNSYGWVSEAEGTVHVPIDRAIELIAAEAK</sequence>
<organism evidence="2 3">
    <name type="scientific">Candidatus Sulfomarinibacter kjeldsenii</name>
    <dbReference type="NCBI Taxonomy" id="2885994"/>
    <lineage>
        <taxon>Bacteria</taxon>
        <taxon>Pseudomonadati</taxon>
        <taxon>Acidobacteriota</taxon>
        <taxon>Thermoanaerobaculia</taxon>
        <taxon>Thermoanaerobaculales</taxon>
        <taxon>Candidatus Sulfomarinibacteraceae</taxon>
        <taxon>Candidatus Sulfomarinibacter</taxon>
    </lineage>
</organism>
<dbReference type="EMBL" id="JACXWA010000047">
    <property type="protein sequence ID" value="MBD3870260.1"/>
    <property type="molecule type" value="Genomic_DNA"/>
</dbReference>
<protein>
    <submittedName>
        <fullName evidence="2">Uncharacterized protein</fullName>
    </submittedName>
</protein>
<feature type="transmembrane region" description="Helical" evidence="1">
    <location>
        <begin position="12"/>
        <end position="34"/>
    </location>
</feature>
<evidence type="ECO:0000313" key="2">
    <source>
        <dbReference type="EMBL" id="MBD3870260.1"/>
    </source>
</evidence>
<name>A0A8J7C374_9BACT</name>
<comment type="caution">
    <text evidence="2">The sequence shown here is derived from an EMBL/GenBank/DDBJ whole genome shotgun (WGS) entry which is preliminary data.</text>
</comment>
<keyword evidence="1" id="KW-0472">Membrane</keyword>
<gene>
    <name evidence="2" type="ORF">IFJ97_02735</name>
</gene>
<proteinExistence type="predicted"/>
<dbReference type="AlphaFoldDB" id="A0A8J7C374"/>